<dbReference type="OrthoDB" id="5954824at2759"/>
<evidence type="ECO:0000256" key="1">
    <source>
        <dbReference type="ARBA" id="ARBA00004123"/>
    </source>
</evidence>
<feature type="region of interest" description="Disordered" evidence="7">
    <location>
        <begin position="663"/>
        <end position="692"/>
    </location>
</feature>
<evidence type="ECO:0000256" key="2">
    <source>
        <dbReference type="ARBA" id="ARBA00023015"/>
    </source>
</evidence>
<evidence type="ECO:0000256" key="4">
    <source>
        <dbReference type="ARBA" id="ARBA00023163"/>
    </source>
</evidence>
<dbReference type="InterPro" id="IPR036390">
    <property type="entry name" value="WH_DNA-bd_sf"/>
</dbReference>
<organism evidence="9 10">
    <name type="scientific">Coniochaeta ligniaria NRRL 30616</name>
    <dbReference type="NCBI Taxonomy" id="1408157"/>
    <lineage>
        <taxon>Eukaryota</taxon>
        <taxon>Fungi</taxon>
        <taxon>Dikarya</taxon>
        <taxon>Ascomycota</taxon>
        <taxon>Pezizomycotina</taxon>
        <taxon>Sordariomycetes</taxon>
        <taxon>Sordariomycetidae</taxon>
        <taxon>Coniochaetales</taxon>
        <taxon>Coniochaetaceae</taxon>
        <taxon>Coniochaeta</taxon>
    </lineage>
</organism>
<feature type="region of interest" description="Disordered" evidence="7">
    <location>
        <begin position="324"/>
        <end position="396"/>
    </location>
</feature>
<dbReference type="EMBL" id="KV875094">
    <property type="protein sequence ID" value="OIW33354.1"/>
    <property type="molecule type" value="Genomic_DNA"/>
</dbReference>
<dbReference type="STRING" id="1408157.A0A1J7JZR8"/>
<proteinExistence type="predicted"/>
<evidence type="ECO:0000256" key="5">
    <source>
        <dbReference type="ARBA" id="ARBA00023242"/>
    </source>
</evidence>
<dbReference type="SUPFAM" id="SSF46785">
    <property type="entry name" value="Winged helix' DNA-binding domain"/>
    <property type="match status" value="1"/>
</dbReference>
<dbReference type="GO" id="GO:0001228">
    <property type="term" value="F:DNA-binding transcription activator activity, RNA polymerase II-specific"/>
    <property type="evidence" value="ECO:0007669"/>
    <property type="project" value="UniProtKB-ARBA"/>
</dbReference>
<evidence type="ECO:0000256" key="3">
    <source>
        <dbReference type="ARBA" id="ARBA00023125"/>
    </source>
</evidence>
<keyword evidence="5 6" id="KW-0539">Nucleus</keyword>
<dbReference type="GO" id="GO:0000978">
    <property type="term" value="F:RNA polymerase II cis-regulatory region sequence-specific DNA binding"/>
    <property type="evidence" value="ECO:0007669"/>
    <property type="project" value="TreeGrafter"/>
</dbReference>
<dbReference type="CDD" id="cd00059">
    <property type="entry name" value="FH_FOX"/>
    <property type="match status" value="1"/>
</dbReference>
<dbReference type="Gene3D" id="1.10.10.10">
    <property type="entry name" value="Winged helix-like DNA-binding domain superfamily/Winged helix DNA-binding domain"/>
    <property type="match status" value="1"/>
</dbReference>
<dbReference type="PANTHER" id="PTHR46078:SF2">
    <property type="entry name" value="FORK-HEAD DOMAIN-CONTAINING PROTEIN"/>
    <property type="match status" value="1"/>
</dbReference>
<dbReference type="PANTHER" id="PTHR46078">
    <property type="entry name" value="FORKHEAD BOX PROTEIN J2 FAMILY MEMBER"/>
    <property type="match status" value="1"/>
</dbReference>
<dbReference type="InterPro" id="IPR030456">
    <property type="entry name" value="TF_fork_head_CS_2"/>
</dbReference>
<gene>
    <name evidence="9" type="ORF">CONLIGDRAFT_559590</name>
</gene>
<feature type="non-terminal residue" evidence="9">
    <location>
        <position position="796"/>
    </location>
</feature>
<dbReference type="InterPro" id="IPR001766">
    <property type="entry name" value="Fork_head_dom"/>
</dbReference>
<evidence type="ECO:0000256" key="6">
    <source>
        <dbReference type="PROSITE-ProRule" id="PRU00089"/>
    </source>
</evidence>
<keyword evidence="2" id="KW-0805">Transcription regulation</keyword>
<dbReference type="Pfam" id="PF00250">
    <property type="entry name" value="Forkhead"/>
    <property type="match status" value="1"/>
</dbReference>
<feature type="compositionally biased region" description="Polar residues" evidence="7">
    <location>
        <begin position="381"/>
        <end position="396"/>
    </location>
</feature>
<dbReference type="PROSITE" id="PS50039">
    <property type="entry name" value="FORK_HEAD_3"/>
    <property type="match status" value="1"/>
</dbReference>
<dbReference type="AlphaFoldDB" id="A0A1J7JZR8"/>
<sequence>MVKPSRTGGSEPLHIFQDEYYQPHNPQDFTPMQQTPKPRQPLQAADRNVVLNPPSTSSARQAPYKSTAKMGTLQPRTPLKPAKGGNRLHMVQMVPPTSQPRSTDSLTKKQPPMSRFKTVAQKPVHDMNSMQFSGKENNHPTIYPAPPALNFSMEPFGPKGQGKRMLLEAAPIKELRPAKKLKLEECPLPPPDSFPMIIDDGSKPGHSYAQLIGMAILRSPQRRLTLAQIYKWISDTFSFYSATDAGWQNSIRHNLSLNKHFIKQERPKDDPGKGNYWMIEPGQEQQFMKEKPTRKPPTTAENLPVMSTRLEPQQLPQQPQLPQYAQLAPPPLAPQHMHQHHQQQHHQQHQQQQQHPQISMFPEPIQPPQLPVCENLPPLPSQHSQLGANGTQPELSSDATIAVPSDNATIEDISEETHVDDETANDVDLYSPLPVAMHSSPPVPRHADVDHSQTPPPHILRHHGSSGIKSRSHKRRFASMNDSGYISSLESSAMRPNPQNRLLTSEADRPRIKRGRAEEEIARLRSSSYDSPSKCRPWTGFPVNSSSPMRNSPRAGQMLPPLTPAMKLKAPLKPPPSVSPNTNLRIHRENVRSMIESPYRRIAHLLPKDDAALQLTPGLKVEEVFYGIDRKSDDFLSGPSDFDIFPDNNPFAPYLSMSPMNPTNFANGSPAKRSVKRPRLDRSRHSTGALSEVSNSASNAMFSNFLKVPDLNPSLSHETPSKVFHGLPSSPLKLFMQSPSKMPSHMNADVENMEPWISFDEMTAGDFPGEFLEENDFGGIDMLAGFEKIGSNHSSS</sequence>
<feature type="compositionally biased region" description="Basic residues" evidence="7">
    <location>
        <begin position="337"/>
        <end position="348"/>
    </location>
</feature>
<evidence type="ECO:0000313" key="10">
    <source>
        <dbReference type="Proteomes" id="UP000182658"/>
    </source>
</evidence>
<dbReference type="PRINTS" id="PR00053">
    <property type="entry name" value="FORKHEAD"/>
</dbReference>
<protein>
    <recommendedName>
        <fullName evidence="8">Fork-head domain-containing protein</fullName>
    </recommendedName>
</protein>
<dbReference type="InterPro" id="IPR036388">
    <property type="entry name" value="WH-like_DNA-bd_sf"/>
</dbReference>
<dbReference type="GO" id="GO:0005634">
    <property type="term" value="C:nucleus"/>
    <property type="evidence" value="ECO:0007669"/>
    <property type="project" value="UniProtKB-SubCell"/>
</dbReference>
<evidence type="ECO:0000259" key="8">
    <source>
        <dbReference type="PROSITE" id="PS50039"/>
    </source>
</evidence>
<dbReference type="InParanoid" id="A0A1J7JZR8"/>
<feature type="compositionally biased region" description="Polar residues" evidence="7">
    <location>
        <begin position="24"/>
        <end position="37"/>
    </location>
</feature>
<keyword evidence="4" id="KW-0804">Transcription</keyword>
<dbReference type="InterPro" id="IPR045912">
    <property type="entry name" value="FOXJ2/3-like"/>
</dbReference>
<feature type="region of interest" description="Disordered" evidence="7">
    <location>
        <begin position="1"/>
        <end position="84"/>
    </location>
</feature>
<evidence type="ECO:0000256" key="7">
    <source>
        <dbReference type="SAM" id="MobiDB-lite"/>
    </source>
</evidence>
<dbReference type="Proteomes" id="UP000182658">
    <property type="component" value="Unassembled WGS sequence"/>
</dbReference>
<evidence type="ECO:0000313" key="9">
    <source>
        <dbReference type="EMBL" id="OIW33354.1"/>
    </source>
</evidence>
<keyword evidence="3 6" id="KW-0238">DNA-binding</keyword>
<comment type="subcellular location">
    <subcellularLocation>
        <location evidence="1 6">Nucleus</location>
    </subcellularLocation>
</comment>
<feature type="DNA-binding region" description="Fork-head" evidence="6">
    <location>
        <begin position="203"/>
        <end position="298"/>
    </location>
</feature>
<accession>A0A1J7JZR8</accession>
<reference evidence="9 10" key="1">
    <citation type="submission" date="2016-10" db="EMBL/GenBank/DDBJ databases">
        <title>Draft genome sequence of Coniochaeta ligniaria NRRL30616, a lignocellulolytic fungus for bioabatement of inhibitors in plant biomass hydrolysates.</title>
        <authorList>
            <consortium name="DOE Joint Genome Institute"/>
            <person name="Jimenez D.J."/>
            <person name="Hector R.E."/>
            <person name="Riley R."/>
            <person name="Sun H."/>
            <person name="Grigoriev I.V."/>
            <person name="Van Elsas J.D."/>
            <person name="Nichols N.N."/>
        </authorList>
    </citation>
    <scope>NUCLEOTIDE SEQUENCE [LARGE SCALE GENOMIC DNA]</scope>
    <source>
        <strain evidence="9 10">NRRL 30616</strain>
    </source>
</reference>
<feature type="region of interest" description="Disordered" evidence="7">
    <location>
        <begin position="441"/>
        <end position="474"/>
    </location>
</feature>
<dbReference type="SMART" id="SM00339">
    <property type="entry name" value="FH"/>
    <property type="match status" value="1"/>
</dbReference>
<keyword evidence="10" id="KW-1185">Reference proteome</keyword>
<feature type="domain" description="Fork-head" evidence="8">
    <location>
        <begin position="203"/>
        <end position="298"/>
    </location>
</feature>
<dbReference type="FunFam" id="1.10.10.10:FF:000260">
    <property type="entry name" value="Forkhead transcription factor (Sep1)"/>
    <property type="match status" value="1"/>
</dbReference>
<feature type="compositionally biased region" description="Basic residues" evidence="7">
    <location>
        <begin position="459"/>
        <end position="474"/>
    </location>
</feature>
<dbReference type="PROSITE" id="PS00658">
    <property type="entry name" value="FORK_HEAD_2"/>
    <property type="match status" value="1"/>
</dbReference>
<name>A0A1J7JZR8_9PEZI</name>